<accession>A0A8E2JL97</accession>
<dbReference type="EMBL" id="KV751142">
    <property type="protein sequence ID" value="OCL01379.1"/>
    <property type="molecule type" value="Genomic_DNA"/>
</dbReference>
<name>A0A8E2JL97_9PEZI</name>
<keyword evidence="3" id="KW-1185">Reference proteome</keyword>
<evidence type="ECO:0000313" key="2">
    <source>
        <dbReference type="EMBL" id="OCL01379.1"/>
    </source>
</evidence>
<gene>
    <name evidence="2" type="ORF">AOQ84DRAFT_383807</name>
</gene>
<sequence>MSVKGDQKPPGTDPDDADIVQARQENSRPEQALETQGKPAYNDCGWDGSAFNEEIRDRRRAGETLKITSSSSREVEERGWRYMKVLKVQSTLLEVVSEETAGFGGTEEQEVPSG</sequence>
<protein>
    <submittedName>
        <fullName evidence="2">Uncharacterized protein</fullName>
    </submittedName>
</protein>
<dbReference type="AlphaFoldDB" id="A0A8E2JL97"/>
<feature type="region of interest" description="Disordered" evidence="1">
    <location>
        <begin position="1"/>
        <end position="45"/>
    </location>
</feature>
<reference evidence="2 3" key="1">
    <citation type="journal article" date="2016" name="Nat. Commun.">
        <title>Ectomycorrhizal ecology is imprinted in the genome of the dominant symbiotic fungus Cenococcum geophilum.</title>
        <authorList>
            <consortium name="DOE Joint Genome Institute"/>
            <person name="Peter M."/>
            <person name="Kohler A."/>
            <person name="Ohm R.A."/>
            <person name="Kuo A."/>
            <person name="Krutzmann J."/>
            <person name="Morin E."/>
            <person name="Arend M."/>
            <person name="Barry K.W."/>
            <person name="Binder M."/>
            <person name="Choi C."/>
            <person name="Clum A."/>
            <person name="Copeland A."/>
            <person name="Grisel N."/>
            <person name="Haridas S."/>
            <person name="Kipfer T."/>
            <person name="LaButti K."/>
            <person name="Lindquist E."/>
            <person name="Lipzen A."/>
            <person name="Maire R."/>
            <person name="Meier B."/>
            <person name="Mihaltcheva S."/>
            <person name="Molinier V."/>
            <person name="Murat C."/>
            <person name="Poggeler S."/>
            <person name="Quandt C.A."/>
            <person name="Sperisen C."/>
            <person name="Tritt A."/>
            <person name="Tisserant E."/>
            <person name="Crous P.W."/>
            <person name="Henrissat B."/>
            <person name="Nehls U."/>
            <person name="Egli S."/>
            <person name="Spatafora J.W."/>
            <person name="Grigoriev I.V."/>
            <person name="Martin F.M."/>
        </authorList>
    </citation>
    <scope>NUCLEOTIDE SEQUENCE [LARGE SCALE GENOMIC DNA]</scope>
    <source>
        <strain evidence="2 3">CBS 207.34</strain>
    </source>
</reference>
<dbReference type="Proteomes" id="UP000250140">
    <property type="component" value="Unassembled WGS sequence"/>
</dbReference>
<organism evidence="2 3">
    <name type="scientific">Glonium stellatum</name>
    <dbReference type="NCBI Taxonomy" id="574774"/>
    <lineage>
        <taxon>Eukaryota</taxon>
        <taxon>Fungi</taxon>
        <taxon>Dikarya</taxon>
        <taxon>Ascomycota</taxon>
        <taxon>Pezizomycotina</taxon>
        <taxon>Dothideomycetes</taxon>
        <taxon>Pleosporomycetidae</taxon>
        <taxon>Gloniales</taxon>
        <taxon>Gloniaceae</taxon>
        <taxon>Glonium</taxon>
    </lineage>
</organism>
<evidence type="ECO:0000256" key="1">
    <source>
        <dbReference type="SAM" id="MobiDB-lite"/>
    </source>
</evidence>
<evidence type="ECO:0000313" key="3">
    <source>
        <dbReference type="Proteomes" id="UP000250140"/>
    </source>
</evidence>
<proteinExistence type="predicted"/>